<keyword evidence="1" id="KW-0812">Transmembrane</keyword>
<gene>
    <name evidence="2" type="ORF">MNQ99_00470</name>
</gene>
<keyword evidence="3" id="KW-1185">Reference proteome</keyword>
<keyword evidence="1" id="KW-0472">Membrane</keyword>
<evidence type="ECO:0008006" key="4">
    <source>
        <dbReference type="Google" id="ProtNLM"/>
    </source>
</evidence>
<dbReference type="Proteomes" id="UP000829069">
    <property type="component" value="Chromosome"/>
</dbReference>
<reference evidence="2 3" key="1">
    <citation type="submission" date="2022-03" db="EMBL/GenBank/DDBJ databases">
        <title>Isotopic signatures of nitrous oxide derived from detoxification processes.</title>
        <authorList>
            <person name="Behrendt U."/>
            <person name="Buchen C."/>
            <person name="Well R."/>
            <person name="Ulrich A."/>
            <person name="Rohe L."/>
            <person name="Kolb S."/>
            <person name="Schloter M."/>
            <person name="Horn M.A."/>
            <person name="Augustin J."/>
        </authorList>
    </citation>
    <scope>NUCLEOTIDE SEQUENCE [LARGE SCALE GENOMIC DNA]</scope>
    <source>
        <strain evidence="2 3">S4-C24</strain>
    </source>
</reference>
<feature type="transmembrane region" description="Helical" evidence="1">
    <location>
        <begin position="29"/>
        <end position="50"/>
    </location>
</feature>
<accession>A0ABY3W6I9</accession>
<protein>
    <recommendedName>
        <fullName evidence="4">DUF4232 domain-containing protein</fullName>
    </recommendedName>
</protein>
<evidence type="ECO:0000313" key="2">
    <source>
        <dbReference type="EMBL" id="UNK45899.1"/>
    </source>
</evidence>
<name>A0ABY3W6I9_9MICC</name>
<sequence>MAGSGTSGGRGQGSSVRRPSPAVYRRRRLVALVLAVLVVAAIVAAGFWVAGLVGSGREEASAEVAGAAAPSSPAASPAATTGCEDSDVVVRAETDAPAYGSGENPTLILEVANVGKSPCEVNVGTDAMEFLVTSGDDRIFSSTDCQVDAEPLMMTLEPGKSEKARFTWERNRTAPGCTSVEANPQPGTYVLITKLDKKSSKKTVFELR</sequence>
<evidence type="ECO:0000313" key="3">
    <source>
        <dbReference type="Proteomes" id="UP000829069"/>
    </source>
</evidence>
<organism evidence="2 3">
    <name type="scientific">Arthrobacter sulfonylureivorans</name>
    <dbReference type="NCBI Taxonomy" id="2486855"/>
    <lineage>
        <taxon>Bacteria</taxon>
        <taxon>Bacillati</taxon>
        <taxon>Actinomycetota</taxon>
        <taxon>Actinomycetes</taxon>
        <taxon>Micrococcales</taxon>
        <taxon>Micrococcaceae</taxon>
        <taxon>Arthrobacter</taxon>
    </lineage>
</organism>
<keyword evidence="1" id="KW-1133">Transmembrane helix</keyword>
<proteinExistence type="predicted"/>
<dbReference type="RefSeq" id="WP_241914043.1">
    <property type="nucleotide sequence ID" value="NZ_CP093326.1"/>
</dbReference>
<evidence type="ECO:0000256" key="1">
    <source>
        <dbReference type="SAM" id="Phobius"/>
    </source>
</evidence>
<dbReference type="EMBL" id="CP093326">
    <property type="protein sequence ID" value="UNK45899.1"/>
    <property type="molecule type" value="Genomic_DNA"/>
</dbReference>